<dbReference type="Pfam" id="PF04307">
    <property type="entry name" value="YdjM"/>
    <property type="match status" value="1"/>
</dbReference>
<keyword evidence="1" id="KW-1133">Transmembrane helix</keyword>
<keyword evidence="2" id="KW-0378">Hydrolase</keyword>
<dbReference type="AlphaFoldDB" id="A0A9Q4PZH7"/>
<dbReference type="RefSeq" id="WP_277519724.1">
    <property type="nucleotide sequence ID" value="NZ_JAMQOT010000001.1"/>
</dbReference>
<organism evidence="2 3">
    <name type="scientific">Natrinema salsiterrestre</name>
    <dbReference type="NCBI Taxonomy" id="2950540"/>
    <lineage>
        <taxon>Archaea</taxon>
        <taxon>Methanobacteriati</taxon>
        <taxon>Methanobacteriota</taxon>
        <taxon>Stenosarchaea group</taxon>
        <taxon>Halobacteria</taxon>
        <taxon>Halobacteriales</taxon>
        <taxon>Natrialbaceae</taxon>
        <taxon>Natrinema</taxon>
    </lineage>
</organism>
<feature type="transmembrane region" description="Helical" evidence="1">
    <location>
        <begin position="120"/>
        <end position="140"/>
    </location>
</feature>
<keyword evidence="1" id="KW-0472">Membrane</keyword>
<name>A0A9Q4PZH7_9EURY</name>
<gene>
    <name evidence="2" type="ORF">NDI89_01430</name>
</gene>
<protein>
    <submittedName>
        <fullName evidence="2">Metal-dependent hydrolase</fullName>
    </submittedName>
</protein>
<keyword evidence="1" id="KW-0812">Transmembrane</keyword>
<reference evidence="2" key="1">
    <citation type="submission" date="2022-06" db="EMBL/GenBank/DDBJ databases">
        <title>Natrinema sp. a new haloarchaeum isolate from saline soil.</title>
        <authorList>
            <person name="Strakova D."/>
            <person name="Galisteo C."/>
            <person name="Sanchez-Porro C."/>
            <person name="Ventosa A."/>
        </authorList>
    </citation>
    <scope>NUCLEOTIDE SEQUENCE</scope>
    <source>
        <strain evidence="2">S1CR25-10</strain>
    </source>
</reference>
<dbReference type="GO" id="GO:0016787">
    <property type="term" value="F:hydrolase activity"/>
    <property type="evidence" value="ECO:0007669"/>
    <property type="project" value="UniProtKB-KW"/>
</dbReference>
<sequence length="163" mass="17674">MVADGVHILFSLALVLLLFRSNRPEPYLVTALAAAFPDIDIVLFPLLADFGYEAGVLWSHRALTHSLLAGVVVVGLLSVFGPWRAAAVGFGSHILMDLLSGGVRLFAPLDATLYGLSIDWLLLNMLTSVFAVTVLLGGLFGMKYDFGPRGYPRSPRAALERFR</sequence>
<proteinExistence type="predicted"/>
<dbReference type="EMBL" id="JAMQOT010000001">
    <property type="protein sequence ID" value="MDF9744239.1"/>
    <property type="molecule type" value="Genomic_DNA"/>
</dbReference>
<dbReference type="Proteomes" id="UP001154061">
    <property type="component" value="Unassembled WGS sequence"/>
</dbReference>
<evidence type="ECO:0000313" key="3">
    <source>
        <dbReference type="Proteomes" id="UP001154061"/>
    </source>
</evidence>
<keyword evidence="3" id="KW-1185">Reference proteome</keyword>
<evidence type="ECO:0000256" key="1">
    <source>
        <dbReference type="SAM" id="Phobius"/>
    </source>
</evidence>
<evidence type="ECO:0000313" key="2">
    <source>
        <dbReference type="EMBL" id="MDF9744239.1"/>
    </source>
</evidence>
<feature type="transmembrane region" description="Helical" evidence="1">
    <location>
        <begin position="66"/>
        <end position="86"/>
    </location>
</feature>
<comment type="caution">
    <text evidence="2">The sequence shown here is derived from an EMBL/GenBank/DDBJ whole genome shotgun (WGS) entry which is preliminary data.</text>
</comment>
<accession>A0A9Q4PZH7</accession>
<dbReference type="InterPro" id="IPR007404">
    <property type="entry name" value="YdjM-like"/>
</dbReference>